<dbReference type="Proteomes" id="UP001281147">
    <property type="component" value="Unassembled WGS sequence"/>
</dbReference>
<comment type="caution">
    <text evidence="1">The sequence shown here is derived from an EMBL/GenBank/DDBJ whole genome shotgun (WGS) entry which is preliminary data.</text>
</comment>
<evidence type="ECO:0000313" key="2">
    <source>
        <dbReference type="Proteomes" id="UP001281147"/>
    </source>
</evidence>
<proteinExistence type="predicted"/>
<keyword evidence="2" id="KW-1185">Reference proteome</keyword>
<evidence type="ECO:0000313" key="1">
    <source>
        <dbReference type="EMBL" id="KAK3710444.1"/>
    </source>
</evidence>
<gene>
    <name evidence="1" type="ORF">LTR37_010287</name>
</gene>
<reference evidence="1" key="1">
    <citation type="submission" date="2023-07" db="EMBL/GenBank/DDBJ databases">
        <title>Black Yeasts Isolated from many extreme environments.</title>
        <authorList>
            <person name="Coleine C."/>
            <person name="Stajich J.E."/>
            <person name="Selbmann L."/>
        </authorList>
    </citation>
    <scope>NUCLEOTIDE SEQUENCE</scope>
    <source>
        <strain evidence="1">CCFEE 5714</strain>
    </source>
</reference>
<sequence length="241" mass="27218">MEHITTTRSTVTTTDDETAVSPLLLLASEIRVMIYELVADCTNKESRLAIGTVPIPSLAQTCRQLRQEVLLVLAASIQHNVWVVVLSKHKNVYHHLEHVRRELLLREQRRITANFRAFVSSGCDSVKASAVSFEIYPGEGSYCDFLDASVSDGVAWNVRNQEIRRIVNWLASKGRPTNVKREKDRWIEWHEDSPGVKEAKSKMEELVAEKGFDGFKLQDVSDIVGVYLAARLRARRRGGSS</sequence>
<protein>
    <submittedName>
        <fullName evidence="1">Uncharacterized protein</fullName>
    </submittedName>
</protein>
<organism evidence="1 2">
    <name type="scientific">Vermiconidia calcicola</name>
    <dbReference type="NCBI Taxonomy" id="1690605"/>
    <lineage>
        <taxon>Eukaryota</taxon>
        <taxon>Fungi</taxon>
        <taxon>Dikarya</taxon>
        <taxon>Ascomycota</taxon>
        <taxon>Pezizomycotina</taxon>
        <taxon>Dothideomycetes</taxon>
        <taxon>Dothideomycetidae</taxon>
        <taxon>Mycosphaerellales</taxon>
        <taxon>Extremaceae</taxon>
        <taxon>Vermiconidia</taxon>
    </lineage>
</organism>
<accession>A0ACC3N865</accession>
<name>A0ACC3N865_9PEZI</name>
<dbReference type="EMBL" id="JAUTXU010000084">
    <property type="protein sequence ID" value="KAK3710444.1"/>
    <property type="molecule type" value="Genomic_DNA"/>
</dbReference>